<dbReference type="InterPro" id="IPR052079">
    <property type="entry name" value="E3_ligase/Copine_domain"/>
</dbReference>
<feature type="compositionally biased region" description="Basic residues" evidence="1">
    <location>
        <begin position="1"/>
        <end position="12"/>
    </location>
</feature>
<evidence type="ECO:0000256" key="1">
    <source>
        <dbReference type="SAM" id="MobiDB-lite"/>
    </source>
</evidence>
<organism evidence="3">
    <name type="scientific">Arcella intermedia</name>
    <dbReference type="NCBI Taxonomy" id="1963864"/>
    <lineage>
        <taxon>Eukaryota</taxon>
        <taxon>Amoebozoa</taxon>
        <taxon>Tubulinea</taxon>
        <taxon>Elardia</taxon>
        <taxon>Arcellinida</taxon>
        <taxon>Sphaerothecina</taxon>
        <taxon>Arcellidae</taxon>
        <taxon>Arcella</taxon>
    </lineage>
</organism>
<dbReference type="InterPro" id="IPR036465">
    <property type="entry name" value="vWFA_dom_sf"/>
</dbReference>
<proteinExistence type="predicted"/>
<evidence type="ECO:0000313" key="3">
    <source>
        <dbReference type="EMBL" id="NDV35040.1"/>
    </source>
</evidence>
<dbReference type="Pfam" id="PF07002">
    <property type="entry name" value="Copine"/>
    <property type="match status" value="1"/>
</dbReference>
<dbReference type="GO" id="GO:0005829">
    <property type="term" value="C:cytosol"/>
    <property type="evidence" value="ECO:0007669"/>
    <property type="project" value="UniProtKB-ARBA"/>
</dbReference>
<dbReference type="Gene3D" id="3.40.50.410">
    <property type="entry name" value="von Willebrand factor, type A domain"/>
    <property type="match status" value="1"/>
</dbReference>
<dbReference type="PANTHER" id="PTHR45751:SF11">
    <property type="entry name" value="COPINE FAMILY PROTEIN 2"/>
    <property type="match status" value="1"/>
</dbReference>
<accession>A0A6B2LDS4</accession>
<dbReference type="SMART" id="SM00327">
    <property type="entry name" value="VWA"/>
    <property type="match status" value="1"/>
</dbReference>
<protein>
    <recommendedName>
        <fullName evidence="2">VWFA domain-containing protein</fullName>
    </recommendedName>
</protein>
<dbReference type="AlphaFoldDB" id="A0A6B2LDS4"/>
<dbReference type="InterPro" id="IPR010734">
    <property type="entry name" value="Copine_C"/>
</dbReference>
<dbReference type="SUPFAM" id="SSF53300">
    <property type="entry name" value="vWA-like"/>
    <property type="match status" value="1"/>
</dbReference>
<dbReference type="InterPro" id="IPR002035">
    <property type="entry name" value="VWF_A"/>
</dbReference>
<dbReference type="GO" id="GO:0016567">
    <property type="term" value="P:protein ubiquitination"/>
    <property type="evidence" value="ECO:0007669"/>
    <property type="project" value="TreeGrafter"/>
</dbReference>
<feature type="region of interest" description="Disordered" evidence="1">
    <location>
        <begin position="1"/>
        <end position="24"/>
    </location>
</feature>
<reference evidence="3" key="1">
    <citation type="journal article" date="2020" name="J. Eukaryot. Microbiol.">
        <title>De novo Sequencing, Assembly and Annotation of the Transcriptome for the Free-Living Testate Amoeba Arcella intermedia.</title>
        <authorList>
            <person name="Ribeiro G.M."/>
            <person name="Porfirio-Sousa A.L."/>
            <person name="Maurer-Alcala X.X."/>
            <person name="Katz L.A."/>
            <person name="Lahr D.J.G."/>
        </authorList>
    </citation>
    <scope>NUCLEOTIDE SEQUENCE</scope>
</reference>
<sequence length="274" mass="30653">MGNKGGKSHGKTVAKLQPKTLSPSEKFQKISDRFQTIEEVQEGLRECGLESSNLIVGVDYTKSNTWNGKVTFGGKCLHHIEPDKVNPYQEVIWIMGQTLSVFDDDNLIPAFGFGDVTTKDKGVFPFFQDGRPSQGFQELLNRYTEITPMVQLSGPTSFAPLIREAIKIVQQSQSYHILLIIADGQVDNVKETTNAIVEASKHPLSIVTIGVGDGPWDLMEEFDDKLPQRQFDNFQFVPFHSTMEKAENREITFSVAALQEIPDQYTAIKKLGLL</sequence>
<feature type="domain" description="VWFA" evidence="2">
    <location>
        <begin position="51"/>
        <end position="242"/>
    </location>
</feature>
<dbReference type="GO" id="GO:0005634">
    <property type="term" value="C:nucleus"/>
    <property type="evidence" value="ECO:0007669"/>
    <property type="project" value="TreeGrafter"/>
</dbReference>
<dbReference type="EMBL" id="GIBP01006071">
    <property type="protein sequence ID" value="NDV35040.1"/>
    <property type="molecule type" value="Transcribed_RNA"/>
</dbReference>
<dbReference type="GO" id="GO:0004842">
    <property type="term" value="F:ubiquitin-protein transferase activity"/>
    <property type="evidence" value="ECO:0007669"/>
    <property type="project" value="TreeGrafter"/>
</dbReference>
<evidence type="ECO:0000259" key="2">
    <source>
        <dbReference type="SMART" id="SM00327"/>
    </source>
</evidence>
<name>A0A6B2LDS4_9EUKA</name>
<dbReference type="PANTHER" id="PTHR45751">
    <property type="entry name" value="COPINE FAMILY PROTEIN 1"/>
    <property type="match status" value="1"/>
</dbReference>